<comment type="caution">
    <text evidence="1">The sequence shown here is derived from an EMBL/GenBank/DDBJ whole genome shotgun (WGS) entry which is preliminary data.</text>
</comment>
<dbReference type="Pfam" id="PF13730">
    <property type="entry name" value="HTH_36"/>
    <property type="match status" value="1"/>
</dbReference>
<dbReference type="RefSeq" id="WP_249701435.1">
    <property type="nucleotide sequence ID" value="NZ_JAMFLX010000032.1"/>
</dbReference>
<evidence type="ECO:0000313" key="2">
    <source>
        <dbReference type="Proteomes" id="UP001203338"/>
    </source>
</evidence>
<name>A0ABT0PK88_9GAMM</name>
<protein>
    <submittedName>
        <fullName evidence="1">Helix-turn-helix domain-containing protein</fullName>
    </submittedName>
</protein>
<dbReference type="Proteomes" id="UP001203338">
    <property type="component" value="Unassembled WGS sequence"/>
</dbReference>
<keyword evidence="2" id="KW-1185">Reference proteome</keyword>
<evidence type="ECO:0000313" key="1">
    <source>
        <dbReference type="EMBL" id="MCL6271788.1"/>
    </source>
</evidence>
<proteinExistence type="predicted"/>
<sequence length="358" mass="41484">MWSYFLDYQAMHKGKTKYFKTPPGFKKNLSAREADVLALIFGFPSGKFYGSNRYIAESVGLNTDRSVRRLIASLRTKGLIITEEKKSKGKKGGTDRYIKATAKAHALADITVPLLPIPASFYNVAAKTLSVMPSSLSERGYMSLTTASDFQTKSFSETLRNKCGPSWILERTFLTGILIIDRTVCPPNRIKSFKIGSKKLWHVASNESGRFKVFKYLWDENAVEAESFVQWPVYVDYEYIGEPLRNWLEWHLRYMEPWTLLERLKDAIQAIYPEEFDEDKCDDDERAWGAWRRPECQNQQDSHMRYSHGLALHMDFFEKTLPEEQRAKDHCVNHNFVFDVSPDYITCYADDRWADAHS</sequence>
<dbReference type="EMBL" id="JAMFLX010000032">
    <property type="protein sequence ID" value="MCL6271788.1"/>
    <property type="molecule type" value="Genomic_DNA"/>
</dbReference>
<reference evidence="1 2" key="1">
    <citation type="submission" date="2022-05" db="EMBL/GenBank/DDBJ databases">
        <authorList>
            <person name="Park J.-S."/>
        </authorList>
    </citation>
    <scope>NUCLEOTIDE SEQUENCE [LARGE SCALE GENOMIC DNA]</scope>
    <source>
        <strain evidence="1 2">2012CJ34-2</strain>
    </source>
</reference>
<gene>
    <name evidence="1" type="ORF">M3P05_17860</name>
</gene>
<accession>A0ABT0PK88</accession>
<organism evidence="1 2">
    <name type="scientific">Parendozoicomonas callyspongiae</name>
    <dbReference type="NCBI Taxonomy" id="2942213"/>
    <lineage>
        <taxon>Bacteria</taxon>
        <taxon>Pseudomonadati</taxon>
        <taxon>Pseudomonadota</taxon>
        <taxon>Gammaproteobacteria</taxon>
        <taxon>Oceanospirillales</taxon>
        <taxon>Endozoicomonadaceae</taxon>
        <taxon>Parendozoicomonas</taxon>
    </lineage>
</organism>